<sequence>MSEIRKLILPATGGQYVEIETAQSILFIGANGAGKTRLGTWVELHSPNSQLVHRISAQKSLKFPDSATPKSIELAKNSLLFGHDTYSYQHKSGRWNTRGSPATALLDDFEKLMVYLFSDETEKNAVYRQQSKESSDRVEPPETNMDLVKKLWEKILPHRELIIGGLRIQTCVKGNTDKIYNSSEMSDGERVIFYLIGQCLAAPENGIIVIDEPELHLHKSVQIPLWNEIEKLRSDCLFVYLTHDVDFASAKENSKKIWLKSFDGQNWQWEEISEDKNLPNELIIEILGSRKPIVFVEGENGSFDVGLYREILSDFLVIPRGSCTQVIQSVKALKANDQLHHLEVYGIIDRDRRPQHEVDGLERDSIFVLKVAEVENLFCTKEILEIVSDRLARNSQEDFQTVSDTIFNRLQSELDTQVSLHASSEIKFLLNMFDTGKKGKQEISNELLRLVQAINVDDLYDSFNQKISQIIAEKNYEDLLAIYNRKSLASQASESLGLAKKTLPETVVRLARGECKESIKNALKPYFGNFQLLIN</sequence>
<dbReference type="GeneID" id="11637648"/>
<protein>
    <recommendedName>
        <fullName evidence="5">DUF4435 domain-containing protein</fullName>
    </recommendedName>
</protein>
<dbReference type="InterPro" id="IPR027417">
    <property type="entry name" value="P-loop_NTPase"/>
</dbReference>
<dbReference type="AlphaFoldDB" id="F0KIT7"/>
<accession>F0KIT7</accession>
<dbReference type="eggNOG" id="COG1123">
    <property type="taxonomic scope" value="Bacteria"/>
</dbReference>
<dbReference type="Gene3D" id="3.40.50.300">
    <property type="entry name" value="P-loop containing nucleotide triphosphate hydrolases"/>
    <property type="match status" value="1"/>
</dbReference>
<name>F0KIT7_ACIP2</name>
<dbReference type="InterPro" id="IPR003959">
    <property type="entry name" value="ATPase_AAA_core"/>
</dbReference>
<evidence type="ECO:0008006" key="5">
    <source>
        <dbReference type="Google" id="ProtNLM"/>
    </source>
</evidence>
<dbReference type="SUPFAM" id="SSF52540">
    <property type="entry name" value="P-loop containing nucleoside triphosphate hydrolases"/>
    <property type="match status" value="1"/>
</dbReference>
<feature type="domain" description="ATPase AAA-type core" evidence="1">
    <location>
        <begin position="121"/>
        <end position="222"/>
    </location>
</feature>
<dbReference type="STRING" id="871585.BDGL_003001"/>
<dbReference type="Proteomes" id="UP000007477">
    <property type="component" value="Chromosome"/>
</dbReference>
<evidence type="ECO:0000313" key="4">
    <source>
        <dbReference type="Proteomes" id="UP000007477"/>
    </source>
</evidence>
<dbReference type="RefSeq" id="YP_004997269.1">
    <property type="nucleotide sequence ID" value="NC_016603.1"/>
</dbReference>
<dbReference type="GO" id="GO:0005524">
    <property type="term" value="F:ATP binding"/>
    <property type="evidence" value="ECO:0007669"/>
    <property type="project" value="InterPro"/>
</dbReference>
<dbReference type="PATRIC" id="fig|871585.3.peg.3000"/>
<feature type="domain" description="DUF4435" evidence="2">
    <location>
        <begin position="290"/>
        <end position="485"/>
    </location>
</feature>
<dbReference type="PANTHER" id="PTHR32182:SF23">
    <property type="entry name" value="ATP BINDING PROTEIN"/>
    <property type="match status" value="1"/>
</dbReference>
<dbReference type="Pfam" id="PF13304">
    <property type="entry name" value="AAA_21"/>
    <property type="match status" value="1"/>
</dbReference>
<dbReference type="OrthoDB" id="3322489at2"/>
<proteinExistence type="predicted"/>
<dbReference type="EMBL" id="CP002177">
    <property type="protein sequence ID" value="ADY83587.1"/>
    <property type="molecule type" value="Genomic_DNA"/>
</dbReference>
<dbReference type="RefSeq" id="WP_014208070.1">
    <property type="nucleotide sequence ID" value="NC_016603.1"/>
</dbReference>
<dbReference type="Pfam" id="PF14491">
    <property type="entry name" value="DUF4435"/>
    <property type="match status" value="1"/>
</dbReference>
<dbReference type="InterPro" id="IPR029492">
    <property type="entry name" value="DUF4435"/>
</dbReference>
<dbReference type="PANTHER" id="PTHR32182">
    <property type="entry name" value="DNA REPLICATION AND REPAIR PROTEIN RECF"/>
    <property type="match status" value="1"/>
</dbReference>
<organism evidence="3 4">
    <name type="scientific">Acinetobacter pittii (strain PHEA-2)</name>
    <dbReference type="NCBI Taxonomy" id="871585"/>
    <lineage>
        <taxon>Bacteria</taxon>
        <taxon>Pseudomonadati</taxon>
        <taxon>Pseudomonadota</taxon>
        <taxon>Gammaproteobacteria</taxon>
        <taxon>Moraxellales</taxon>
        <taxon>Moraxellaceae</taxon>
        <taxon>Acinetobacter</taxon>
        <taxon>Acinetobacter calcoaceticus/baumannii complex</taxon>
    </lineage>
</organism>
<evidence type="ECO:0000259" key="1">
    <source>
        <dbReference type="Pfam" id="PF13304"/>
    </source>
</evidence>
<reference key="1">
    <citation type="submission" date="2010-08" db="EMBL/GenBank/DDBJ databases">
        <title>The genome sequence of a nonpathogenic wastewater-adapted bacterium Acinetobacter calcoaceticus PHEA-2 and comparative genomics insights into environmental adaptation.</title>
        <authorList>
            <person name="Zhan Y."/>
            <person name="Yan Y."/>
            <person name="Zhang W."/>
            <person name="Chen M."/>
            <person name="Ping S."/>
            <person name="Lu W."/>
            <person name="Lin M."/>
        </authorList>
    </citation>
    <scope>NUCLEOTIDE SEQUENCE</scope>
    <source>
        <strain>PHEA-2</strain>
    </source>
</reference>
<dbReference type="GO" id="GO:0000731">
    <property type="term" value="P:DNA synthesis involved in DNA repair"/>
    <property type="evidence" value="ECO:0007669"/>
    <property type="project" value="TreeGrafter"/>
</dbReference>
<evidence type="ECO:0000259" key="2">
    <source>
        <dbReference type="Pfam" id="PF14491"/>
    </source>
</evidence>
<keyword evidence="4" id="KW-1185">Reference proteome</keyword>
<gene>
    <name evidence="3" type="ordered locus">BDGL_003001</name>
</gene>
<evidence type="ECO:0000313" key="3">
    <source>
        <dbReference type="EMBL" id="ADY83587.1"/>
    </source>
</evidence>
<dbReference type="GO" id="GO:0006302">
    <property type="term" value="P:double-strand break repair"/>
    <property type="evidence" value="ECO:0007669"/>
    <property type="project" value="TreeGrafter"/>
</dbReference>
<reference evidence="3 4" key="2">
    <citation type="journal article" date="2011" name="J. Bacteriol.">
        <title>Genome sequence of Acinetobacter calcoaceticus PHEA-2, isolated from industry wastewater.</title>
        <authorList>
            <person name="Zhan Y."/>
            <person name="Yan Y."/>
            <person name="Zhang W."/>
            <person name="Yu H."/>
            <person name="Chen M."/>
            <person name="Lu W."/>
            <person name="Ping S."/>
            <person name="Peng Z."/>
            <person name="Yuan M."/>
            <person name="Zhou Z."/>
            <person name="Elmerich C."/>
            <person name="Lin M."/>
        </authorList>
    </citation>
    <scope>NUCLEOTIDE SEQUENCE [LARGE SCALE GENOMIC DNA]</scope>
    <source>
        <strain evidence="3 4">PHEA-2</strain>
    </source>
</reference>
<dbReference type="KEGG" id="acc:BDGL_003001"/>
<dbReference type="GO" id="GO:0016887">
    <property type="term" value="F:ATP hydrolysis activity"/>
    <property type="evidence" value="ECO:0007669"/>
    <property type="project" value="InterPro"/>
</dbReference>
<dbReference type="HOGENOM" id="CLU_028461_0_0_6"/>